<dbReference type="InterPro" id="IPR038726">
    <property type="entry name" value="PDDEXK_AddAB-type"/>
</dbReference>
<reference evidence="2" key="1">
    <citation type="journal article" date="2015" name="Nature">
        <title>Complex archaea that bridge the gap between prokaryotes and eukaryotes.</title>
        <authorList>
            <person name="Spang A."/>
            <person name="Saw J.H."/>
            <person name="Jorgensen S.L."/>
            <person name="Zaremba-Niedzwiedzka K."/>
            <person name="Martijn J."/>
            <person name="Lind A.E."/>
            <person name="van Eijk R."/>
            <person name="Schleper C."/>
            <person name="Guy L."/>
            <person name="Ettema T.J."/>
        </authorList>
    </citation>
    <scope>NUCLEOTIDE SEQUENCE</scope>
</reference>
<dbReference type="Gene3D" id="3.90.320.10">
    <property type="match status" value="1"/>
</dbReference>
<dbReference type="Pfam" id="PF12705">
    <property type="entry name" value="PDDEXK_1"/>
    <property type="match status" value="1"/>
</dbReference>
<dbReference type="InterPro" id="IPR011604">
    <property type="entry name" value="PDDEXK-like_dom_sf"/>
</dbReference>
<name>A0A0F8WE47_9ZZZZ</name>
<sequence length="203" mass="22896">MASYSGLSTYRKCPRLYGFGLLKYKPIEVPEPLMAGQLVHAAVAAHFKNTSPQEAMVKVVAANVERIEAAQLDNKKRAKYLKSVGTSHTRALELVSRYIGKWTADYSAPLIETWVTLGNARGIIDLIAFYQEQRVIVDYKTSKSPDMRWYDVSGQIDLYAYMLSKRGKSIAFAEVEPLLVIYDIISDEGIYRQVRPPRLEAGK</sequence>
<dbReference type="AlphaFoldDB" id="A0A0F8WE47"/>
<evidence type="ECO:0000313" key="2">
    <source>
        <dbReference type="EMBL" id="KKK55142.1"/>
    </source>
</evidence>
<evidence type="ECO:0000259" key="1">
    <source>
        <dbReference type="Pfam" id="PF12705"/>
    </source>
</evidence>
<gene>
    <name evidence="2" type="ORF">LCGC14_3077580</name>
</gene>
<organism evidence="2">
    <name type="scientific">marine sediment metagenome</name>
    <dbReference type="NCBI Taxonomy" id="412755"/>
    <lineage>
        <taxon>unclassified sequences</taxon>
        <taxon>metagenomes</taxon>
        <taxon>ecological metagenomes</taxon>
    </lineage>
</organism>
<comment type="caution">
    <text evidence="2">The sequence shown here is derived from an EMBL/GenBank/DDBJ whole genome shotgun (WGS) entry which is preliminary data.</text>
</comment>
<accession>A0A0F8WE47</accession>
<feature type="non-terminal residue" evidence="2">
    <location>
        <position position="203"/>
    </location>
</feature>
<feature type="domain" description="PD-(D/E)XK endonuclease-like" evidence="1">
    <location>
        <begin position="3"/>
        <end position="169"/>
    </location>
</feature>
<dbReference type="SUPFAM" id="SSF52980">
    <property type="entry name" value="Restriction endonuclease-like"/>
    <property type="match status" value="1"/>
</dbReference>
<dbReference type="EMBL" id="LAZR01065641">
    <property type="protein sequence ID" value="KKK55142.1"/>
    <property type="molecule type" value="Genomic_DNA"/>
</dbReference>
<dbReference type="InterPro" id="IPR011335">
    <property type="entry name" value="Restrct_endonuc-II-like"/>
</dbReference>
<proteinExistence type="predicted"/>
<protein>
    <recommendedName>
        <fullName evidence="1">PD-(D/E)XK endonuclease-like domain-containing protein</fullName>
    </recommendedName>
</protein>